<keyword evidence="4" id="KW-1185">Reference proteome</keyword>
<comment type="similarity">
    <text evidence="1">Belongs to the AB hydrolase superfamily.</text>
</comment>
<dbReference type="Proteomes" id="UP000198362">
    <property type="component" value="Unassembled WGS sequence"/>
</dbReference>
<dbReference type="InterPro" id="IPR050261">
    <property type="entry name" value="FrsA_esterase"/>
</dbReference>
<gene>
    <name evidence="3" type="ORF">SAMN05421812_101172</name>
</gene>
<dbReference type="Gene3D" id="3.40.50.1820">
    <property type="entry name" value="alpha/beta hydrolase"/>
    <property type="match status" value="1"/>
</dbReference>
<dbReference type="SUPFAM" id="SSF53474">
    <property type="entry name" value="alpha/beta-Hydrolases"/>
    <property type="match status" value="1"/>
</dbReference>
<keyword evidence="2" id="KW-0378">Hydrolase</keyword>
<evidence type="ECO:0000256" key="2">
    <source>
        <dbReference type="ARBA" id="ARBA00022801"/>
    </source>
</evidence>
<organism evidence="3 4">
    <name type="scientific">Asanoa hainanensis</name>
    <dbReference type="NCBI Taxonomy" id="560556"/>
    <lineage>
        <taxon>Bacteria</taxon>
        <taxon>Bacillati</taxon>
        <taxon>Actinomycetota</taxon>
        <taxon>Actinomycetes</taxon>
        <taxon>Micromonosporales</taxon>
        <taxon>Micromonosporaceae</taxon>
        <taxon>Asanoa</taxon>
    </lineage>
</organism>
<evidence type="ECO:0000313" key="3">
    <source>
        <dbReference type="EMBL" id="SNS62712.1"/>
    </source>
</evidence>
<dbReference type="AlphaFoldDB" id="A0A239G2D2"/>
<dbReference type="GO" id="GO:0052689">
    <property type="term" value="F:carboxylic ester hydrolase activity"/>
    <property type="evidence" value="ECO:0007669"/>
    <property type="project" value="UniProtKB-ARBA"/>
</dbReference>
<name>A0A239G2D2_9ACTN</name>
<evidence type="ECO:0000256" key="1">
    <source>
        <dbReference type="ARBA" id="ARBA00008645"/>
    </source>
</evidence>
<dbReference type="RefSeq" id="WP_089243587.1">
    <property type="nucleotide sequence ID" value="NZ_FZPH01000001.1"/>
</dbReference>
<accession>A0A239G2D2</accession>
<dbReference type="PANTHER" id="PTHR22946:SF9">
    <property type="entry name" value="POLYKETIDE TRANSFERASE AF380"/>
    <property type="match status" value="1"/>
</dbReference>
<dbReference type="PANTHER" id="PTHR22946">
    <property type="entry name" value="DIENELACTONE HYDROLASE DOMAIN-CONTAINING PROTEIN-RELATED"/>
    <property type="match status" value="1"/>
</dbReference>
<protein>
    <recommendedName>
        <fullName evidence="5">Acetyl esterase/lipase</fullName>
    </recommendedName>
</protein>
<proteinExistence type="inferred from homology"/>
<sequence>MSEIPRFLRPFVAEHPDLPPPVAVAGNLDLYLPDGPGPHPVVLLVHGGPIPDDLDVPPRGWPVKHGYAALLRAQGVAVAVVDHRLHVVDGTVDAVTAASDIAAATDAVRAHPEVDGERVLYWAFSGGGLLCADWIRARPAWLRAIFLSYPLLASPAPYLPEEDRLAIDPRFAPIDAVAEAGADAPPIVLTRCGQERALLARFVEEFVAAAKSVEIIDVPDGQHAFDVLDDTDQSRAALRAAVIRAAEVLKEQVSYDPERATR</sequence>
<evidence type="ECO:0008006" key="5">
    <source>
        <dbReference type="Google" id="ProtNLM"/>
    </source>
</evidence>
<evidence type="ECO:0000313" key="4">
    <source>
        <dbReference type="Proteomes" id="UP000198362"/>
    </source>
</evidence>
<dbReference type="InterPro" id="IPR029058">
    <property type="entry name" value="AB_hydrolase_fold"/>
</dbReference>
<dbReference type="EMBL" id="FZPH01000001">
    <property type="protein sequence ID" value="SNS62712.1"/>
    <property type="molecule type" value="Genomic_DNA"/>
</dbReference>
<dbReference type="OrthoDB" id="5902829at2"/>
<reference evidence="3 4" key="1">
    <citation type="submission" date="2017-06" db="EMBL/GenBank/DDBJ databases">
        <authorList>
            <person name="Kim H.J."/>
            <person name="Triplett B.A."/>
        </authorList>
    </citation>
    <scope>NUCLEOTIDE SEQUENCE [LARGE SCALE GENOMIC DNA]</scope>
    <source>
        <strain evidence="3 4">CGMCC 4.5593</strain>
    </source>
</reference>